<dbReference type="EMBL" id="GBRH01280714">
    <property type="protein sequence ID" value="JAD17181.1"/>
    <property type="molecule type" value="Transcribed_RNA"/>
</dbReference>
<reference evidence="1" key="2">
    <citation type="journal article" date="2015" name="Data Brief">
        <title>Shoot transcriptome of the giant reed, Arundo donax.</title>
        <authorList>
            <person name="Barrero R.A."/>
            <person name="Guerrero F.D."/>
            <person name="Moolhuijzen P."/>
            <person name="Goolsby J.A."/>
            <person name="Tidwell J."/>
            <person name="Bellgard S.E."/>
            <person name="Bellgard M.I."/>
        </authorList>
    </citation>
    <scope>NUCLEOTIDE SEQUENCE</scope>
    <source>
        <tissue evidence="1">Shoot tissue taken approximately 20 cm above the soil surface</tissue>
    </source>
</reference>
<dbReference type="AlphaFoldDB" id="A0A0A8XTK5"/>
<name>A0A0A8XTK5_ARUDO</name>
<evidence type="ECO:0000313" key="1">
    <source>
        <dbReference type="EMBL" id="JAD17181.1"/>
    </source>
</evidence>
<accession>A0A0A8XTK5</accession>
<reference evidence="1" key="1">
    <citation type="submission" date="2014-09" db="EMBL/GenBank/DDBJ databases">
        <authorList>
            <person name="Magalhaes I.L.F."/>
            <person name="Oliveira U."/>
            <person name="Santos F.R."/>
            <person name="Vidigal T.H.D.A."/>
            <person name="Brescovit A.D."/>
            <person name="Santos A.J."/>
        </authorList>
    </citation>
    <scope>NUCLEOTIDE SEQUENCE</scope>
    <source>
        <tissue evidence="1">Shoot tissue taken approximately 20 cm above the soil surface</tissue>
    </source>
</reference>
<proteinExistence type="predicted"/>
<protein>
    <submittedName>
        <fullName evidence="1">Uncharacterized protein</fullName>
    </submittedName>
</protein>
<organism evidence="1">
    <name type="scientific">Arundo donax</name>
    <name type="common">Giant reed</name>
    <name type="synonym">Donax arundinaceus</name>
    <dbReference type="NCBI Taxonomy" id="35708"/>
    <lineage>
        <taxon>Eukaryota</taxon>
        <taxon>Viridiplantae</taxon>
        <taxon>Streptophyta</taxon>
        <taxon>Embryophyta</taxon>
        <taxon>Tracheophyta</taxon>
        <taxon>Spermatophyta</taxon>
        <taxon>Magnoliopsida</taxon>
        <taxon>Liliopsida</taxon>
        <taxon>Poales</taxon>
        <taxon>Poaceae</taxon>
        <taxon>PACMAD clade</taxon>
        <taxon>Arundinoideae</taxon>
        <taxon>Arundineae</taxon>
        <taxon>Arundo</taxon>
    </lineage>
</organism>
<sequence length="53" mass="5792">MQVAWIQASPGRPIQPAVHVEPSCPWIPRIQHWQRPVALSGKGVFSSPSSADC</sequence>